<evidence type="ECO:0000313" key="2">
    <source>
        <dbReference type="Proteomes" id="UP000192775"/>
    </source>
</evidence>
<reference evidence="1 2" key="1">
    <citation type="submission" date="2017-04" db="EMBL/GenBank/DDBJ databases">
        <authorList>
            <person name="Afonso C.L."/>
            <person name="Miller P.J."/>
            <person name="Scott M.A."/>
            <person name="Spackman E."/>
            <person name="Goraichik I."/>
            <person name="Dimitrov K.M."/>
            <person name="Suarez D.L."/>
            <person name="Swayne D.E."/>
        </authorList>
    </citation>
    <scope>NUCLEOTIDE SEQUENCE [LARGE SCALE GENOMIC DNA]</scope>
    <source>
        <strain evidence="2">XA(T)</strain>
    </source>
</reference>
<dbReference type="PANTHER" id="PTHR43179">
    <property type="entry name" value="RHAMNOSYLTRANSFERASE WBBL"/>
    <property type="match status" value="1"/>
</dbReference>
<dbReference type="Gene3D" id="3.90.550.10">
    <property type="entry name" value="Spore Coat Polysaccharide Biosynthesis Protein SpsA, Chain A"/>
    <property type="match status" value="1"/>
</dbReference>
<organism evidence="1 2">
    <name type="scientific">Cnuibacter physcomitrellae</name>
    <dbReference type="NCBI Taxonomy" id="1619308"/>
    <lineage>
        <taxon>Bacteria</taxon>
        <taxon>Bacillati</taxon>
        <taxon>Actinomycetota</taxon>
        <taxon>Actinomycetes</taxon>
        <taxon>Micrococcales</taxon>
        <taxon>Microbacteriaceae</taxon>
        <taxon>Cnuibacter</taxon>
    </lineage>
</organism>
<dbReference type="SUPFAM" id="SSF53448">
    <property type="entry name" value="Nucleotide-diphospho-sugar transferases"/>
    <property type="match status" value="1"/>
</dbReference>
<name>A0A1X9LNI3_9MICO</name>
<proteinExistence type="predicted"/>
<dbReference type="PANTHER" id="PTHR43179:SF7">
    <property type="entry name" value="RHAMNOSYLTRANSFERASE WBBL"/>
    <property type="match status" value="1"/>
</dbReference>
<dbReference type="EMBL" id="CP020715">
    <property type="protein sequence ID" value="ARJ06002.1"/>
    <property type="molecule type" value="Genomic_DNA"/>
</dbReference>
<gene>
    <name evidence="1" type="ORF">B5808_12790</name>
</gene>
<dbReference type="RefSeq" id="WP_085020140.1">
    <property type="nucleotide sequence ID" value="NZ_BMHD01000001.1"/>
</dbReference>
<sequence>MSATDRTDPWRVAVVTVSYDSVKELESFLGSIDAASRPADETAEGPAVRVETHVADNHPESGQAGAVRDVAARHAASYTAIAGNPGYGSAVNAVVRTLDPGVDAVLISNPDVVLGPASIVRLTAALASDDSIGAAGPRILEADGTVYPSARAIPSVVNGAGHALFSRIWPGNPWTAAYRQHESVPTERDAGWLSGACLLVRRSVFDELGGFDQAYFMYFEDVDLGFRLGRLGYRNVYAPRAVVTHTGAHSTAESSEMMLRAHHDSAKTFLTRRYPGRLLWPLRAVLGLGLDIRRVSATRRSRRGDG</sequence>
<dbReference type="STRING" id="1619308.B5808_12790"/>
<dbReference type="Proteomes" id="UP000192775">
    <property type="component" value="Chromosome"/>
</dbReference>
<accession>A0A1X9LNI3</accession>
<evidence type="ECO:0000313" key="1">
    <source>
        <dbReference type="EMBL" id="ARJ06002.1"/>
    </source>
</evidence>
<keyword evidence="2" id="KW-1185">Reference proteome</keyword>
<dbReference type="Pfam" id="PF13641">
    <property type="entry name" value="Glyco_tranf_2_3"/>
    <property type="match status" value="1"/>
</dbReference>
<dbReference type="KEGG" id="cphy:B5808_12790"/>
<dbReference type="InterPro" id="IPR029044">
    <property type="entry name" value="Nucleotide-diphossugar_trans"/>
</dbReference>
<protein>
    <submittedName>
        <fullName evidence="1">Uncharacterized protein</fullName>
    </submittedName>
</protein>
<dbReference type="AlphaFoldDB" id="A0A1X9LNI3"/>